<dbReference type="Pfam" id="PF00746">
    <property type="entry name" value="Gram_pos_anchor"/>
    <property type="match status" value="1"/>
</dbReference>
<reference evidence="9 10" key="1">
    <citation type="submission" date="2019-07" db="EMBL/GenBank/DDBJ databases">
        <title>Genome sequencing of KACC 19320.</title>
        <authorList>
            <person name="Heo J."/>
            <person name="Kim S.-J."/>
            <person name="Kim J.-S."/>
            <person name="Hong S.-B."/>
            <person name="Kwon S.-W."/>
        </authorList>
    </citation>
    <scope>NUCLEOTIDE SEQUENCE [LARGE SCALE GENOMIC DNA]</scope>
    <source>
        <strain evidence="9 10">KACC 19320</strain>
    </source>
</reference>
<evidence type="ECO:0000259" key="8">
    <source>
        <dbReference type="PROSITE" id="PS50847"/>
    </source>
</evidence>
<feature type="region of interest" description="Disordered" evidence="5">
    <location>
        <begin position="56"/>
        <end position="94"/>
    </location>
</feature>
<dbReference type="Proteomes" id="UP000315128">
    <property type="component" value="Chromosome"/>
</dbReference>
<evidence type="ECO:0000313" key="9">
    <source>
        <dbReference type="EMBL" id="QDK71765.1"/>
    </source>
</evidence>
<feature type="chain" id="PRO_5039693301" evidence="7">
    <location>
        <begin position="34"/>
        <end position="1145"/>
    </location>
</feature>
<evidence type="ECO:0000313" key="10">
    <source>
        <dbReference type="Proteomes" id="UP000315128"/>
    </source>
</evidence>
<gene>
    <name evidence="9" type="ORF">FLP15_12025</name>
</gene>
<evidence type="ECO:0000256" key="6">
    <source>
        <dbReference type="SAM" id="Phobius"/>
    </source>
</evidence>
<keyword evidence="3 7" id="KW-0732">Signal</keyword>
<feature type="domain" description="Gram-positive cocci surface proteins LPxTG" evidence="8">
    <location>
        <begin position="1110"/>
        <end position="1145"/>
    </location>
</feature>
<keyword evidence="6" id="KW-1133">Transmembrane helix</keyword>
<name>A0A514ZB16_9LACT</name>
<protein>
    <submittedName>
        <fullName evidence="9">LPXTG cell wall anchor domain-containing protein</fullName>
    </submittedName>
</protein>
<dbReference type="AlphaFoldDB" id="A0A514ZB16"/>
<dbReference type="KEGG" id="lack:FLP15_12025"/>
<dbReference type="RefSeq" id="WP_142767304.1">
    <property type="nucleotide sequence ID" value="NZ_CP041356.1"/>
</dbReference>
<keyword evidence="2" id="KW-0964">Secreted</keyword>
<evidence type="ECO:0000256" key="1">
    <source>
        <dbReference type="ARBA" id="ARBA00022512"/>
    </source>
</evidence>
<dbReference type="EMBL" id="CP041356">
    <property type="protein sequence ID" value="QDK71765.1"/>
    <property type="molecule type" value="Genomic_DNA"/>
</dbReference>
<evidence type="ECO:0000256" key="5">
    <source>
        <dbReference type="SAM" id="MobiDB-lite"/>
    </source>
</evidence>
<keyword evidence="6" id="KW-0812">Transmembrane</keyword>
<evidence type="ECO:0000256" key="4">
    <source>
        <dbReference type="ARBA" id="ARBA00023088"/>
    </source>
</evidence>
<keyword evidence="1" id="KW-0134">Cell wall</keyword>
<feature type="region of interest" description="Disordered" evidence="5">
    <location>
        <begin position="1073"/>
        <end position="1113"/>
    </location>
</feature>
<dbReference type="InterPro" id="IPR019931">
    <property type="entry name" value="LPXTG_anchor"/>
</dbReference>
<feature type="compositionally biased region" description="Acidic residues" evidence="5">
    <location>
        <begin position="70"/>
        <end position="79"/>
    </location>
</feature>
<accession>A0A514ZB16</accession>
<keyword evidence="10" id="KW-1185">Reference proteome</keyword>
<evidence type="ECO:0000256" key="7">
    <source>
        <dbReference type="SAM" id="SignalP"/>
    </source>
</evidence>
<evidence type="ECO:0000256" key="3">
    <source>
        <dbReference type="ARBA" id="ARBA00022729"/>
    </source>
</evidence>
<dbReference type="NCBIfam" id="TIGR01167">
    <property type="entry name" value="LPXTG_anchor"/>
    <property type="match status" value="1"/>
</dbReference>
<feature type="transmembrane region" description="Helical" evidence="6">
    <location>
        <begin position="1116"/>
        <end position="1137"/>
    </location>
</feature>
<dbReference type="OrthoDB" id="9816624at2"/>
<sequence>MSNKQRRNKKAIFRKFAATAATTSLLVSPLAPAMNAVADTITTNEAEINTEQVVEAPETELPEEIGLPETMEESTENSSEENKIENSTDEMSASNLVLPSVSTEFNDEKSIMTATEFPIFSREGSPTQQWRVISTENPMFPTPSQSWGTIYRFAGDQPETIDITPAQLTGDTQELEELIFAASGLTAQGANTWAGIGPNDENWNPSWVNIGVDSSVDNRENAQVVVDTTHIATEGTATIKLVNSANEVMLWDTTNDFLAHPERPNLQAAPAMVEVAVSVGEITQDWNPGNTLHITPAEASTLTAAQIADMARLQFTGADGTPVPLTDKDFGATWEAGERNIGEAIDVTFNVGGAEKTIPLRIVAEWPVSPLQGWETLEDQRNPENWGDWDQSWTSVFRLNGTNNRVLLTQGELEMDAEELQALILERANVYGEWAELKPADNQGISFNPNFVPTWNRFDLDEVGGRDEYEGRDKGSLNVDTSDIEDGKVKVSILNQNNHLLYDVDRSFMTDGMRASHAAAGELEIEIAIVDISSEAVVPMTAEAFDAISSDDSALKEAAGLVVSGISEADVKVRVVEGEENEESGVIRTDHEVTFSYNGLKTTTIFRTLEFATTTDDSDDTIQQVIPVGEDGAAAIISFNPTAISHEDLSDMSQEDVIEEILYSSGFRLFIVAANGEVEEIEGGDLLDMIELDGDDLEMFMNTNRFFGGTYDIGYRLNQSALTGTFGITNFAESDVDGQIPVTVSGYDYRLTLTEEEVDINQNEVADNDTDFKAQLLELIQPQVERKYHDTDGVGEWEEHEATGDFELELPAGFSMEELQLDEQFDVTVRYTVFADPNDEDAGSKVIDKEAKVTINSSMFSDVDAERVAMSLDEAVDADWNDVFATATPIAIKGYTDLNAEIINVTVPFFDGEEGVYNAIFEVKIEGEKESKYINMENAVTIIDTDGGRLAMSDDLRHFAVSNDPTLALTDIDEETIDETLADSVTRVIQAVDITTPVSRFAGNGETPRMLEEVENPALEFDTEELLALDTAHEGLDVAFYFGPDEVEITPTRASTSQLPGNGTMTVAVTADELSGDTGDDEVDDETTNGDDDTIVTGGDNVDTGTGKNLPSTGEMASTAGLFGAALLGLSGLTAWLKKRRNSGK</sequence>
<organism evidence="9 10">
    <name type="scientific">Lactococcus protaetiae</name>
    <dbReference type="NCBI Taxonomy" id="2592653"/>
    <lineage>
        <taxon>Bacteria</taxon>
        <taxon>Bacillati</taxon>
        <taxon>Bacillota</taxon>
        <taxon>Bacilli</taxon>
        <taxon>Lactobacillales</taxon>
        <taxon>Streptococcaceae</taxon>
        <taxon>Lactococcus</taxon>
    </lineage>
</organism>
<keyword evidence="6" id="KW-0472">Membrane</keyword>
<feature type="compositionally biased region" description="Low complexity" evidence="5">
    <location>
        <begin position="1095"/>
        <end position="1107"/>
    </location>
</feature>
<keyword evidence="4" id="KW-0572">Peptidoglycan-anchor</keyword>
<feature type="compositionally biased region" description="Acidic residues" evidence="5">
    <location>
        <begin position="1074"/>
        <end position="1094"/>
    </location>
</feature>
<feature type="signal peptide" evidence="7">
    <location>
        <begin position="1"/>
        <end position="33"/>
    </location>
</feature>
<dbReference type="PROSITE" id="PS50847">
    <property type="entry name" value="GRAM_POS_ANCHORING"/>
    <property type="match status" value="1"/>
</dbReference>
<proteinExistence type="predicted"/>
<evidence type="ECO:0000256" key="2">
    <source>
        <dbReference type="ARBA" id="ARBA00022525"/>
    </source>
</evidence>